<sequence>MARRSIPIEEKIEAQKEVVSKAKDKYESELDKLEKLMKKRDELRSKELMEAFANSERSFEEVLRFLAGKEVCDE</sequence>
<dbReference type="AlphaFoldDB" id="A0A9D0ZV32"/>
<gene>
    <name evidence="2" type="ORF">IAB26_07560</name>
</gene>
<protein>
    <submittedName>
        <fullName evidence="2">ErpK protein</fullName>
    </submittedName>
</protein>
<comment type="caution">
    <text evidence="2">The sequence shown here is derived from an EMBL/GenBank/DDBJ whole genome shotgun (WGS) entry which is preliminary data.</text>
</comment>
<organism evidence="2 3">
    <name type="scientific">Candidatus Limivivens merdigallinarum</name>
    <dbReference type="NCBI Taxonomy" id="2840859"/>
    <lineage>
        <taxon>Bacteria</taxon>
        <taxon>Bacillati</taxon>
        <taxon>Bacillota</taxon>
        <taxon>Clostridia</taxon>
        <taxon>Lachnospirales</taxon>
        <taxon>Lachnospiraceae</taxon>
        <taxon>Lachnospiraceae incertae sedis</taxon>
        <taxon>Candidatus Limivivens</taxon>
    </lineage>
</organism>
<keyword evidence="1" id="KW-0175">Coiled coil</keyword>
<accession>A0A9D0ZV32</accession>
<reference evidence="2" key="1">
    <citation type="submission" date="2020-10" db="EMBL/GenBank/DDBJ databases">
        <authorList>
            <person name="Gilroy R."/>
        </authorList>
    </citation>
    <scope>NUCLEOTIDE SEQUENCE</scope>
    <source>
        <strain evidence="2">ChiSjej3B21-11622</strain>
    </source>
</reference>
<dbReference type="Proteomes" id="UP000886886">
    <property type="component" value="Unassembled WGS sequence"/>
</dbReference>
<evidence type="ECO:0000313" key="2">
    <source>
        <dbReference type="EMBL" id="HIQ96401.1"/>
    </source>
</evidence>
<feature type="coiled-coil region" evidence="1">
    <location>
        <begin position="9"/>
        <end position="46"/>
    </location>
</feature>
<evidence type="ECO:0000256" key="1">
    <source>
        <dbReference type="SAM" id="Coils"/>
    </source>
</evidence>
<proteinExistence type="predicted"/>
<evidence type="ECO:0000313" key="3">
    <source>
        <dbReference type="Proteomes" id="UP000886886"/>
    </source>
</evidence>
<reference evidence="2" key="2">
    <citation type="journal article" date="2021" name="PeerJ">
        <title>Extensive microbial diversity within the chicken gut microbiome revealed by metagenomics and culture.</title>
        <authorList>
            <person name="Gilroy R."/>
            <person name="Ravi A."/>
            <person name="Getino M."/>
            <person name="Pursley I."/>
            <person name="Horton D.L."/>
            <person name="Alikhan N.F."/>
            <person name="Baker D."/>
            <person name="Gharbi K."/>
            <person name="Hall N."/>
            <person name="Watson M."/>
            <person name="Adriaenssens E.M."/>
            <person name="Foster-Nyarko E."/>
            <person name="Jarju S."/>
            <person name="Secka A."/>
            <person name="Antonio M."/>
            <person name="Oren A."/>
            <person name="Chaudhuri R.R."/>
            <person name="La Ragione R."/>
            <person name="Hildebrand F."/>
            <person name="Pallen M.J."/>
        </authorList>
    </citation>
    <scope>NUCLEOTIDE SEQUENCE</scope>
    <source>
        <strain evidence="2">ChiSjej3B21-11622</strain>
    </source>
</reference>
<dbReference type="EMBL" id="DVFT01000110">
    <property type="protein sequence ID" value="HIQ96401.1"/>
    <property type="molecule type" value="Genomic_DNA"/>
</dbReference>
<name>A0A9D0ZV32_9FIRM</name>